<dbReference type="EMBL" id="BART01036897">
    <property type="protein sequence ID" value="GAH15523.1"/>
    <property type="molecule type" value="Genomic_DNA"/>
</dbReference>
<evidence type="ECO:0000259" key="2">
    <source>
        <dbReference type="Pfam" id="PF01702"/>
    </source>
</evidence>
<dbReference type="AlphaFoldDB" id="X1F421"/>
<proteinExistence type="predicted"/>
<sequence length="161" mass="18048">YQTIAKLGGLHSFMNWQGAIITDSGGYQIFSISSLQKSSQEGVRFKSHIDGSEHFLTPEDVLKIQFALGADLMMVLDECTSYPITHSQAEKSLAITLNWARRTKQALANYHNNSGLFGIVQGSTFKDLRKRCAEELVDLDFDGYSSRKSAIKYVYAQRNTI</sequence>
<dbReference type="PANTHER" id="PTHR46499">
    <property type="entry name" value="QUEUINE TRNA-RIBOSYLTRANSFERASE"/>
    <property type="match status" value="1"/>
</dbReference>
<dbReference type="InterPro" id="IPR002616">
    <property type="entry name" value="tRNA_ribo_trans-like"/>
</dbReference>
<dbReference type="Pfam" id="PF01702">
    <property type="entry name" value="TGT"/>
    <property type="match status" value="1"/>
</dbReference>
<dbReference type="Gene3D" id="3.20.20.105">
    <property type="entry name" value="Queuine tRNA-ribosyltransferase-like"/>
    <property type="match status" value="1"/>
</dbReference>
<gene>
    <name evidence="3" type="ORF">S01H4_62009</name>
</gene>
<evidence type="ECO:0000256" key="1">
    <source>
        <dbReference type="ARBA" id="ARBA00022694"/>
    </source>
</evidence>
<accession>X1F421</accession>
<dbReference type="NCBIfam" id="TIGR00449">
    <property type="entry name" value="tgt_general"/>
    <property type="match status" value="1"/>
</dbReference>
<dbReference type="GO" id="GO:0002099">
    <property type="term" value="P:tRNA wobble guanine modification"/>
    <property type="evidence" value="ECO:0007669"/>
    <property type="project" value="TreeGrafter"/>
</dbReference>
<comment type="caution">
    <text evidence="3">The sequence shown here is derived from an EMBL/GenBank/DDBJ whole genome shotgun (WGS) entry which is preliminary data.</text>
</comment>
<feature type="non-terminal residue" evidence="3">
    <location>
        <position position="1"/>
    </location>
</feature>
<feature type="domain" description="tRNA-guanine(15) transglycosylase-like" evidence="2">
    <location>
        <begin position="2"/>
        <end position="145"/>
    </location>
</feature>
<dbReference type="InterPro" id="IPR036511">
    <property type="entry name" value="TGT-like_sf"/>
</dbReference>
<reference evidence="3" key="1">
    <citation type="journal article" date="2014" name="Front. Microbiol.">
        <title>High frequency of phylogenetically diverse reductive dehalogenase-homologous genes in deep subseafloor sedimentary metagenomes.</title>
        <authorList>
            <person name="Kawai M."/>
            <person name="Futagami T."/>
            <person name="Toyoda A."/>
            <person name="Takaki Y."/>
            <person name="Nishi S."/>
            <person name="Hori S."/>
            <person name="Arai W."/>
            <person name="Tsubouchi T."/>
            <person name="Morono Y."/>
            <person name="Uchiyama I."/>
            <person name="Ito T."/>
            <person name="Fujiyama A."/>
            <person name="Inagaki F."/>
            <person name="Takami H."/>
        </authorList>
    </citation>
    <scope>NUCLEOTIDE SEQUENCE</scope>
    <source>
        <strain evidence="3">Expedition CK06-06</strain>
    </source>
</reference>
<organism evidence="3">
    <name type="scientific">marine sediment metagenome</name>
    <dbReference type="NCBI Taxonomy" id="412755"/>
    <lineage>
        <taxon>unclassified sequences</taxon>
        <taxon>metagenomes</taxon>
        <taxon>ecological metagenomes</taxon>
    </lineage>
</organism>
<keyword evidence="1" id="KW-0819">tRNA processing</keyword>
<name>X1F421_9ZZZZ</name>
<dbReference type="PANTHER" id="PTHR46499:SF1">
    <property type="entry name" value="QUEUINE TRNA-RIBOSYLTRANSFERASE"/>
    <property type="match status" value="1"/>
</dbReference>
<dbReference type="SUPFAM" id="SSF51713">
    <property type="entry name" value="tRNA-guanine transglycosylase"/>
    <property type="match status" value="1"/>
</dbReference>
<protein>
    <recommendedName>
        <fullName evidence="2">tRNA-guanine(15) transglycosylase-like domain-containing protein</fullName>
    </recommendedName>
</protein>
<dbReference type="GO" id="GO:0005737">
    <property type="term" value="C:cytoplasm"/>
    <property type="evidence" value="ECO:0007669"/>
    <property type="project" value="TreeGrafter"/>
</dbReference>
<dbReference type="InterPro" id="IPR050076">
    <property type="entry name" value="ArchSynthase1/Queuine_TRR"/>
</dbReference>
<evidence type="ECO:0000313" key="3">
    <source>
        <dbReference type="EMBL" id="GAH15523.1"/>
    </source>
</evidence>